<keyword evidence="2" id="KW-0813">Transport</keyword>
<dbReference type="InterPro" id="IPR006059">
    <property type="entry name" value="SBP"/>
</dbReference>
<dbReference type="PANTHER" id="PTHR30222">
    <property type="entry name" value="SPERMIDINE/PUTRESCINE-BINDING PERIPLASMIC PROTEIN"/>
    <property type="match status" value="1"/>
</dbReference>
<dbReference type="KEGG" id="hcv:FTV88_2312"/>
<evidence type="ECO:0000256" key="4">
    <source>
        <dbReference type="ARBA" id="ARBA00022764"/>
    </source>
</evidence>
<evidence type="ECO:0000256" key="2">
    <source>
        <dbReference type="ARBA" id="ARBA00022448"/>
    </source>
</evidence>
<dbReference type="AlphaFoldDB" id="A0A5Q2N835"/>
<evidence type="ECO:0000256" key="3">
    <source>
        <dbReference type="ARBA" id="ARBA00022729"/>
    </source>
</evidence>
<sequence>MFWGKKRKLVALLLTAFFVVALLSGCSGGDGSSRSSQVLNIYSWADNFCEDVIADFEREYGVRVNYDNFSSNEELLAKIQAGGAQYDLIQPSDYMVSTMIKLNLLEEINKENIPNLSNMVTTFEKPPYDPEDKYSIVYTWGVTGIAYNPKYVKEEITSWEDLWNRAHQGRLVLLNDSREVIGMALKKNGFSNSSRDEGEIREAVEDLKALLPNLLAFDTDTIKQKFIAEEAWIGTVWSGDAAFIYEENPDIEFVVPKEGATIWADTFAIPKGAKNKELAEKFINYILEPEVSVRNYEYIGYSNPNKEAYPLHNEEYRNNPMIFLSDEEMSNTEWLEDVGDVLPLYDRLWTELRVGR</sequence>
<dbReference type="GO" id="GO:0042597">
    <property type="term" value="C:periplasmic space"/>
    <property type="evidence" value="ECO:0007669"/>
    <property type="project" value="UniProtKB-SubCell"/>
</dbReference>
<comment type="subcellular location">
    <subcellularLocation>
        <location evidence="1">Periplasm</location>
    </subcellularLocation>
</comment>
<dbReference type="PRINTS" id="PR00909">
    <property type="entry name" value="SPERMDNBNDNG"/>
</dbReference>
<dbReference type="GO" id="GO:0019808">
    <property type="term" value="F:polyamine binding"/>
    <property type="evidence" value="ECO:0007669"/>
    <property type="project" value="InterPro"/>
</dbReference>
<dbReference type="PANTHER" id="PTHR30222:SF17">
    <property type="entry name" value="SPERMIDINE_PUTRESCINE-BINDING PERIPLASMIC PROTEIN"/>
    <property type="match status" value="1"/>
</dbReference>
<evidence type="ECO:0000256" key="5">
    <source>
        <dbReference type="PIRSR" id="PIRSR019574-1"/>
    </source>
</evidence>
<dbReference type="CDD" id="cd13590">
    <property type="entry name" value="PBP2_PotD_PotF_like"/>
    <property type="match status" value="1"/>
</dbReference>
<dbReference type="GO" id="GO:0015846">
    <property type="term" value="P:polyamine transport"/>
    <property type="evidence" value="ECO:0007669"/>
    <property type="project" value="InterPro"/>
</dbReference>
<organism evidence="6 7">
    <name type="scientific">Heliorestis convoluta</name>
    <dbReference type="NCBI Taxonomy" id="356322"/>
    <lineage>
        <taxon>Bacteria</taxon>
        <taxon>Bacillati</taxon>
        <taxon>Bacillota</taxon>
        <taxon>Clostridia</taxon>
        <taxon>Eubacteriales</taxon>
        <taxon>Heliobacteriaceae</taxon>
        <taxon>Heliorestis</taxon>
    </lineage>
</organism>
<proteinExistence type="predicted"/>
<dbReference type="Proteomes" id="UP000366051">
    <property type="component" value="Chromosome"/>
</dbReference>
<keyword evidence="4" id="KW-0574">Periplasm</keyword>
<dbReference type="Pfam" id="PF13416">
    <property type="entry name" value="SBP_bac_8"/>
    <property type="match status" value="1"/>
</dbReference>
<dbReference type="InterPro" id="IPR001188">
    <property type="entry name" value="Sperm_putr-bd"/>
</dbReference>
<evidence type="ECO:0000256" key="1">
    <source>
        <dbReference type="ARBA" id="ARBA00004418"/>
    </source>
</evidence>
<feature type="binding site" evidence="5">
    <location>
        <position position="94"/>
    </location>
    <ligand>
        <name>spermidine</name>
        <dbReference type="ChEBI" id="CHEBI:57834"/>
    </ligand>
</feature>
<dbReference type="SUPFAM" id="SSF53850">
    <property type="entry name" value="Periplasmic binding protein-like II"/>
    <property type="match status" value="1"/>
</dbReference>
<name>A0A5Q2N835_9FIRM</name>
<protein>
    <submittedName>
        <fullName evidence="6">Spermidine/putrescine ABC transporter substrate-binding protein</fullName>
    </submittedName>
</protein>
<dbReference type="PROSITE" id="PS51257">
    <property type="entry name" value="PROKAR_LIPOPROTEIN"/>
    <property type="match status" value="1"/>
</dbReference>
<dbReference type="EMBL" id="CP045875">
    <property type="protein sequence ID" value="QGG48410.1"/>
    <property type="molecule type" value="Genomic_DNA"/>
</dbReference>
<evidence type="ECO:0000313" key="6">
    <source>
        <dbReference type="EMBL" id="QGG48410.1"/>
    </source>
</evidence>
<accession>A0A5Q2N835</accession>
<keyword evidence="3" id="KW-0732">Signal</keyword>
<dbReference type="RefSeq" id="WP_279236766.1">
    <property type="nucleotide sequence ID" value="NZ_CP045875.1"/>
</dbReference>
<evidence type="ECO:0000313" key="7">
    <source>
        <dbReference type="Proteomes" id="UP000366051"/>
    </source>
</evidence>
<dbReference type="Gene3D" id="3.40.190.10">
    <property type="entry name" value="Periplasmic binding protein-like II"/>
    <property type="match status" value="2"/>
</dbReference>
<feature type="binding site" evidence="5">
    <location>
        <begin position="176"/>
        <end position="179"/>
    </location>
    <ligand>
        <name>spermidine</name>
        <dbReference type="ChEBI" id="CHEBI:57834"/>
    </ligand>
</feature>
<reference evidence="7" key="1">
    <citation type="submission" date="2019-11" db="EMBL/GenBank/DDBJ databases">
        <title>Genome sequence of Heliorestis convoluta strain HH, an alkaliphilic and minimalistic phototrophic bacterium from a soda lake in Egypt.</title>
        <authorList>
            <person name="Dewey E.D."/>
            <person name="Stokes L.M."/>
            <person name="Burchell B.M."/>
            <person name="Shaffer K.N."/>
            <person name="Huntington A.M."/>
            <person name="Baker J.M."/>
            <person name="Nadendla S."/>
            <person name="Giglio M.G."/>
            <person name="Touchman J.W."/>
            <person name="Blankenship R.E."/>
            <person name="Madigan M.T."/>
            <person name="Sattley W.M."/>
        </authorList>
    </citation>
    <scope>NUCLEOTIDE SEQUENCE [LARGE SCALE GENOMIC DNA]</scope>
    <source>
        <strain evidence="7">HH</strain>
    </source>
</reference>
<keyword evidence="7" id="KW-1185">Reference proteome</keyword>
<gene>
    <name evidence="6" type="ORF">FTV88_2312</name>
</gene>
<dbReference type="PIRSF" id="PIRSF019574">
    <property type="entry name" value="Periplasmic_polyamine_BP"/>
    <property type="match status" value="1"/>
</dbReference>